<proteinExistence type="predicted"/>
<accession>S8F0G6</accession>
<keyword evidence="2" id="KW-1185">Reference proteome</keyword>
<evidence type="ECO:0000313" key="2">
    <source>
        <dbReference type="Proteomes" id="UP000015241"/>
    </source>
</evidence>
<dbReference type="InParanoid" id="S8F0G6"/>
<feature type="non-terminal residue" evidence="1">
    <location>
        <position position="1"/>
    </location>
</feature>
<gene>
    <name evidence="1" type="ORF">FOMPIDRAFT_1137657</name>
</gene>
<dbReference type="Proteomes" id="UP000015241">
    <property type="component" value="Unassembled WGS sequence"/>
</dbReference>
<protein>
    <submittedName>
        <fullName evidence="1">Uncharacterized protein</fullName>
    </submittedName>
</protein>
<dbReference type="OrthoDB" id="3267098at2759"/>
<name>S8F0G6_FOMSC</name>
<dbReference type="EMBL" id="KE504508">
    <property type="protein sequence ID" value="EPS92524.1"/>
    <property type="molecule type" value="Genomic_DNA"/>
</dbReference>
<sequence length="203" mass="23618">QCFIPKLQDHLLTRLLNRPFDGDDHAFTHEERQSVLILNDTIYEHKEMHVNFTTYDIRRDQDYLNATTHRDVLMNSCEIAPGSHPYWYARIIGMFHADVLRIGDGVTDHSTHCMEFLWVRWFGVDPGYRYGSRVARRLPKIGFVPMADEMAFGFLDPSLIVRGCHLIQAFADGRTAELLPVRSVARKPDEPQDDDWESYYVGM</sequence>
<evidence type="ECO:0000313" key="1">
    <source>
        <dbReference type="EMBL" id="EPS92524.1"/>
    </source>
</evidence>
<dbReference type="STRING" id="743788.S8F0G6"/>
<organism evidence="1 2">
    <name type="scientific">Fomitopsis schrenkii</name>
    <name type="common">Brown rot fungus</name>
    <dbReference type="NCBI Taxonomy" id="2126942"/>
    <lineage>
        <taxon>Eukaryota</taxon>
        <taxon>Fungi</taxon>
        <taxon>Dikarya</taxon>
        <taxon>Basidiomycota</taxon>
        <taxon>Agaricomycotina</taxon>
        <taxon>Agaricomycetes</taxon>
        <taxon>Polyporales</taxon>
        <taxon>Fomitopsis</taxon>
    </lineage>
</organism>
<dbReference type="HOGENOM" id="CLU_002498_9_1_1"/>
<dbReference type="AlphaFoldDB" id="S8F0G6"/>
<dbReference type="eggNOG" id="ENOG502SKHB">
    <property type="taxonomic scope" value="Eukaryota"/>
</dbReference>
<reference evidence="1 2" key="1">
    <citation type="journal article" date="2012" name="Science">
        <title>The Paleozoic origin of enzymatic lignin decomposition reconstructed from 31 fungal genomes.</title>
        <authorList>
            <person name="Floudas D."/>
            <person name="Binder M."/>
            <person name="Riley R."/>
            <person name="Barry K."/>
            <person name="Blanchette R.A."/>
            <person name="Henrissat B."/>
            <person name="Martinez A.T."/>
            <person name="Otillar R."/>
            <person name="Spatafora J.W."/>
            <person name="Yadav J.S."/>
            <person name="Aerts A."/>
            <person name="Benoit I."/>
            <person name="Boyd A."/>
            <person name="Carlson A."/>
            <person name="Copeland A."/>
            <person name="Coutinho P.M."/>
            <person name="de Vries R.P."/>
            <person name="Ferreira P."/>
            <person name="Findley K."/>
            <person name="Foster B."/>
            <person name="Gaskell J."/>
            <person name="Glotzer D."/>
            <person name="Gorecki P."/>
            <person name="Heitman J."/>
            <person name="Hesse C."/>
            <person name="Hori C."/>
            <person name="Igarashi K."/>
            <person name="Jurgens J.A."/>
            <person name="Kallen N."/>
            <person name="Kersten P."/>
            <person name="Kohler A."/>
            <person name="Kuees U."/>
            <person name="Kumar T.K.A."/>
            <person name="Kuo A."/>
            <person name="LaButti K."/>
            <person name="Larrondo L.F."/>
            <person name="Lindquist E."/>
            <person name="Ling A."/>
            <person name="Lombard V."/>
            <person name="Lucas S."/>
            <person name="Lundell T."/>
            <person name="Martin R."/>
            <person name="McLaughlin D.J."/>
            <person name="Morgenstern I."/>
            <person name="Morin E."/>
            <person name="Murat C."/>
            <person name="Nagy L.G."/>
            <person name="Nolan M."/>
            <person name="Ohm R.A."/>
            <person name="Patyshakuliyeva A."/>
            <person name="Rokas A."/>
            <person name="Ruiz-Duenas F.J."/>
            <person name="Sabat G."/>
            <person name="Salamov A."/>
            <person name="Samejima M."/>
            <person name="Schmutz J."/>
            <person name="Slot J.C."/>
            <person name="St John F."/>
            <person name="Stenlid J."/>
            <person name="Sun H."/>
            <person name="Sun S."/>
            <person name="Syed K."/>
            <person name="Tsang A."/>
            <person name="Wiebenga A."/>
            <person name="Young D."/>
            <person name="Pisabarro A."/>
            <person name="Eastwood D.C."/>
            <person name="Martin F."/>
            <person name="Cullen D."/>
            <person name="Grigoriev I.V."/>
            <person name="Hibbett D.S."/>
        </authorList>
    </citation>
    <scope>NUCLEOTIDE SEQUENCE</scope>
    <source>
        <strain evidence="2">FP-58527</strain>
    </source>
</reference>